<organism evidence="2 3">
    <name type="scientific">Heracleum sosnowskyi</name>
    <dbReference type="NCBI Taxonomy" id="360622"/>
    <lineage>
        <taxon>Eukaryota</taxon>
        <taxon>Viridiplantae</taxon>
        <taxon>Streptophyta</taxon>
        <taxon>Embryophyta</taxon>
        <taxon>Tracheophyta</taxon>
        <taxon>Spermatophyta</taxon>
        <taxon>Magnoliopsida</taxon>
        <taxon>eudicotyledons</taxon>
        <taxon>Gunneridae</taxon>
        <taxon>Pentapetalae</taxon>
        <taxon>asterids</taxon>
        <taxon>campanulids</taxon>
        <taxon>Apiales</taxon>
        <taxon>Apiaceae</taxon>
        <taxon>Apioideae</taxon>
        <taxon>apioid superclade</taxon>
        <taxon>Tordylieae</taxon>
        <taxon>Tordyliinae</taxon>
        <taxon>Heracleum</taxon>
    </lineage>
</organism>
<accession>A0AAD8M5W8</accession>
<reference evidence="2" key="2">
    <citation type="submission" date="2023-05" db="EMBL/GenBank/DDBJ databases">
        <authorList>
            <person name="Schelkunov M.I."/>
        </authorList>
    </citation>
    <scope>NUCLEOTIDE SEQUENCE</scope>
    <source>
        <strain evidence="2">Hsosn_3</strain>
        <tissue evidence="2">Leaf</tissue>
    </source>
</reference>
<dbReference type="AlphaFoldDB" id="A0AAD8M5W8"/>
<dbReference type="PANTHER" id="PTHR47165">
    <property type="entry name" value="OS03G0429900 PROTEIN"/>
    <property type="match status" value="1"/>
</dbReference>
<dbReference type="Proteomes" id="UP001237642">
    <property type="component" value="Unassembled WGS sequence"/>
</dbReference>
<evidence type="ECO:0000256" key="1">
    <source>
        <dbReference type="SAM" id="MobiDB-lite"/>
    </source>
</evidence>
<feature type="region of interest" description="Disordered" evidence="1">
    <location>
        <begin position="217"/>
        <end position="243"/>
    </location>
</feature>
<dbReference type="Gene3D" id="2.40.50.140">
    <property type="entry name" value="Nucleic acid-binding proteins"/>
    <property type="match status" value="1"/>
</dbReference>
<protein>
    <recommendedName>
        <fullName evidence="4">Replication factor A C-terminal domain-containing protein</fullName>
    </recommendedName>
</protein>
<evidence type="ECO:0000313" key="3">
    <source>
        <dbReference type="Proteomes" id="UP001237642"/>
    </source>
</evidence>
<reference evidence="2" key="1">
    <citation type="submission" date="2023-02" db="EMBL/GenBank/DDBJ databases">
        <title>Genome of toxic invasive species Heracleum sosnowskyi carries increased number of genes despite the absence of recent whole-genome duplications.</title>
        <authorList>
            <person name="Schelkunov M."/>
            <person name="Shtratnikova V."/>
            <person name="Makarenko M."/>
            <person name="Klepikova A."/>
            <person name="Omelchenko D."/>
            <person name="Novikova G."/>
            <person name="Obukhova E."/>
            <person name="Bogdanov V."/>
            <person name="Penin A."/>
            <person name="Logacheva M."/>
        </authorList>
    </citation>
    <scope>NUCLEOTIDE SEQUENCE</scope>
    <source>
        <strain evidence="2">Hsosn_3</strain>
        <tissue evidence="2">Leaf</tissue>
    </source>
</reference>
<name>A0AAD8M5W8_9APIA</name>
<gene>
    <name evidence="2" type="ORF">POM88_045121</name>
</gene>
<keyword evidence="3" id="KW-1185">Reference proteome</keyword>
<dbReference type="SUPFAM" id="SSF50249">
    <property type="entry name" value="Nucleic acid-binding proteins"/>
    <property type="match status" value="1"/>
</dbReference>
<evidence type="ECO:0000313" key="2">
    <source>
        <dbReference type="EMBL" id="KAK1360647.1"/>
    </source>
</evidence>
<dbReference type="CDD" id="cd04476">
    <property type="entry name" value="RPA1_DBD_C"/>
    <property type="match status" value="1"/>
</dbReference>
<sequence length="243" mass="26979">MGRLVVQQIIDYTMLLKANQLLPQAAVLAATGHTSDSLPPPATARLMAATADATKEKTIHEILETEPPKGDEVIRVLYEATIMAISKYDDWFYNSCPNCPCRIQFDGDKLSSRLCPGPIEKYRQRVNVRVQDDTARTTFTLFNKEVERLVGVPIEKVIGEIGQDKIGPEAPPVLNNMVAKKCLFEVKITSYNTPGHDCYTISRLSETQSTPTPYVVEPVKLPEDVPETSNKGATETSKKQRIS</sequence>
<dbReference type="InterPro" id="IPR047192">
    <property type="entry name" value="Euk_RPA1_DBD_C"/>
</dbReference>
<evidence type="ECO:0008006" key="4">
    <source>
        <dbReference type="Google" id="ProtNLM"/>
    </source>
</evidence>
<dbReference type="EMBL" id="JAUIZM010000010">
    <property type="protein sequence ID" value="KAK1360647.1"/>
    <property type="molecule type" value="Genomic_DNA"/>
</dbReference>
<proteinExistence type="predicted"/>
<dbReference type="PANTHER" id="PTHR47165:SF4">
    <property type="entry name" value="OS03G0429900 PROTEIN"/>
    <property type="match status" value="1"/>
</dbReference>
<comment type="caution">
    <text evidence="2">The sequence shown here is derived from an EMBL/GenBank/DDBJ whole genome shotgun (WGS) entry which is preliminary data.</text>
</comment>
<dbReference type="InterPro" id="IPR012340">
    <property type="entry name" value="NA-bd_OB-fold"/>
</dbReference>